<feature type="transmembrane region" description="Helical" evidence="4">
    <location>
        <begin position="12"/>
        <end position="33"/>
    </location>
</feature>
<reference evidence="6 7" key="1">
    <citation type="submission" date="2021-10" db="EMBL/GenBank/DDBJ databases">
        <title>Anaerobic single-cell dispensing facilitates the cultivation of human gut bacteria.</title>
        <authorList>
            <person name="Afrizal A."/>
        </authorList>
    </citation>
    <scope>NUCLEOTIDE SEQUENCE [LARGE SCALE GENOMIC DNA]</scope>
    <source>
        <strain evidence="6 7">CLA-AA-H273</strain>
    </source>
</reference>
<keyword evidence="4" id="KW-1133">Transmembrane helix</keyword>
<evidence type="ECO:0000256" key="4">
    <source>
        <dbReference type="SAM" id="Phobius"/>
    </source>
</evidence>
<dbReference type="InterPro" id="IPR018060">
    <property type="entry name" value="HTH_AraC"/>
</dbReference>
<dbReference type="PANTHER" id="PTHR43280">
    <property type="entry name" value="ARAC-FAMILY TRANSCRIPTIONAL REGULATOR"/>
    <property type="match status" value="1"/>
</dbReference>
<proteinExistence type="predicted"/>
<evidence type="ECO:0000259" key="5">
    <source>
        <dbReference type="PROSITE" id="PS01124"/>
    </source>
</evidence>
<accession>A0AAE3A2R5</accession>
<keyword evidence="2" id="KW-0238">DNA-binding</keyword>
<feature type="transmembrane region" description="Helical" evidence="4">
    <location>
        <begin position="286"/>
        <end position="307"/>
    </location>
</feature>
<evidence type="ECO:0000256" key="3">
    <source>
        <dbReference type="ARBA" id="ARBA00023163"/>
    </source>
</evidence>
<organism evidence="6 7">
    <name type="scientific">Waltera acetigignens</name>
    <dbReference type="NCBI Taxonomy" id="2981769"/>
    <lineage>
        <taxon>Bacteria</taxon>
        <taxon>Bacillati</taxon>
        <taxon>Bacillota</taxon>
        <taxon>Clostridia</taxon>
        <taxon>Lachnospirales</taxon>
        <taxon>Lachnospiraceae</taxon>
        <taxon>Waltera</taxon>
    </lineage>
</organism>
<dbReference type="RefSeq" id="WP_227733257.1">
    <property type="nucleotide sequence ID" value="NZ_JAJEPV010000019.1"/>
</dbReference>
<evidence type="ECO:0000313" key="6">
    <source>
        <dbReference type="EMBL" id="MCC2119735.1"/>
    </source>
</evidence>
<dbReference type="Pfam" id="PF12833">
    <property type="entry name" value="HTH_18"/>
    <property type="match status" value="1"/>
</dbReference>
<feature type="domain" description="HTH araC/xylS-type" evidence="5">
    <location>
        <begin position="633"/>
        <end position="732"/>
    </location>
</feature>
<evidence type="ECO:0000313" key="7">
    <source>
        <dbReference type="Proteomes" id="UP001197795"/>
    </source>
</evidence>
<keyword evidence="1" id="KW-0805">Transcription regulation</keyword>
<dbReference type="GO" id="GO:0043565">
    <property type="term" value="F:sequence-specific DNA binding"/>
    <property type="evidence" value="ECO:0007669"/>
    <property type="project" value="InterPro"/>
</dbReference>
<keyword evidence="4" id="KW-0812">Transmembrane</keyword>
<dbReference type="GO" id="GO:0003700">
    <property type="term" value="F:DNA-binding transcription factor activity"/>
    <property type="evidence" value="ECO:0007669"/>
    <property type="project" value="InterPro"/>
</dbReference>
<dbReference type="EMBL" id="JAJEPV010000019">
    <property type="protein sequence ID" value="MCC2119735.1"/>
    <property type="molecule type" value="Genomic_DNA"/>
</dbReference>
<keyword evidence="7" id="KW-1185">Reference proteome</keyword>
<keyword evidence="3" id="KW-0804">Transcription</keyword>
<dbReference type="SUPFAM" id="SSF46689">
    <property type="entry name" value="Homeodomain-like"/>
    <property type="match status" value="1"/>
</dbReference>
<sequence>MEKIYNFAKKDFFIFASTYVAIIFLVLLCFFPVCRAFERSEQNQAIAEIRDYASSMLGELDLQEQAIFNATRNLYSDRDFTSIYYNSTRSSSSSLFYDMTLLQKRIKLYYQNLEYVQDVLVYLPKFNYVLTQNYIFDSRDSFYSYIKSSAFEGTPDWLETFPLNNTGISFYSDQLTDCVNSEEIRNSLNFSYYFPTYGDPNIRMLVIVQLDPDAVAKSFLLKSASDYGFTVLKNGDGEVLVQHNYPDNLAEKSWEIINLPQSDQGYLTIGVKNEYFKPIHQATIRLIFADLGIAFLLGTIASIYFAYRRSRPIERILHIIHDMDRQPNVQNSFLEIEGTVLNMISEISHCKTTIESLDTMVADSLKEKLFISGLSTEQEIHSFQQYFGDFSFSMNALVFSIPEKTTFSKEISLKELLYEQLLQLSQKTIILYQAENYIYCLMESVSGLSDLLSNCLKHIRELHNQSVKVGISNPFQDISYTQHASTQAKRRLSAGYRIDGVYVFTHTYSSRAVRSLISIQDLDNLQRALLSGNGQNADRILETIHQTISHSEQNSVELRQMFFSLRSVYATVCNQFSLEAERNGETRYHAPILPNDLDEYDLDSVYEVFRSLNIELQQQYEIVMARTARSLGTDILAYIDQNYTDPNLCAGVIADVFHISEKYVFQLLKSCCNETLNDRILRLRIDEGIRLLTTTDLTITTIAKKTGFSSSNTMYKAFMRVKGISPSSYRGKEI</sequence>
<dbReference type="PROSITE" id="PS01124">
    <property type="entry name" value="HTH_ARAC_FAMILY_2"/>
    <property type="match status" value="1"/>
</dbReference>
<dbReference type="AlphaFoldDB" id="A0AAE3A2R5"/>
<name>A0AAE3A2R5_9FIRM</name>
<comment type="caution">
    <text evidence="6">The sequence shown here is derived from an EMBL/GenBank/DDBJ whole genome shotgun (WGS) entry which is preliminary data.</text>
</comment>
<keyword evidence="4" id="KW-0472">Membrane</keyword>
<evidence type="ECO:0000256" key="2">
    <source>
        <dbReference type="ARBA" id="ARBA00023125"/>
    </source>
</evidence>
<gene>
    <name evidence="6" type="ORF">LKD75_09075</name>
</gene>
<dbReference type="Gene3D" id="1.10.10.60">
    <property type="entry name" value="Homeodomain-like"/>
    <property type="match status" value="2"/>
</dbReference>
<dbReference type="Proteomes" id="UP001197795">
    <property type="component" value="Unassembled WGS sequence"/>
</dbReference>
<dbReference type="SMART" id="SM00342">
    <property type="entry name" value="HTH_ARAC"/>
    <property type="match status" value="1"/>
</dbReference>
<protein>
    <submittedName>
        <fullName evidence="6">AraC family transcriptional regulator</fullName>
    </submittedName>
</protein>
<dbReference type="InterPro" id="IPR009057">
    <property type="entry name" value="Homeodomain-like_sf"/>
</dbReference>
<evidence type="ECO:0000256" key="1">
    <source>
        <dbReference type="ARBA" id="ARBA00023015"/>
    </source>
</evidence>
<dbReference type="PANTHER" id="PTHR43280:SF2">
    <property type="entry name" value="HTH-TYPE TRANSCRIPTIONAL REGULATOR EXSA"/>
    <property type="match status" value="1"/>
</dbReference>